<dbReference type="Proteomes" id="UP001205105">
    <property type="component" value="Unassembled WGS sequence"/>
</dbReference>
<evidence type="ECO:0000256" key="2">
    <source>
        <dbReference type="ARBA" id="ARBA00022454"/>
    </source>
</evidence>
<protein>
    <recommendedName>
        <fullName evidence="9">FACT complex subunit SSRP1</fullName>
    </recommendedName>
</protein>
<comment type="similarity">
    <text evidence="1 9">Belongs to the SSRP1 family.</text>
</comment>
<dbReference type="InterPro" id="IPR011993">
    <property type="entry name" value="PH-like_dom_sf"/>
</dbReference>
<dbReference type="GO" id="GO:0031491">
    <property type="term" value="F:nucleosome binding"/>
    <property type="evidence" value="ECO:0007669"/>
    <property type="project" value="TreeGrafter"/>
</dbReference>
<keyword evidence="7 9" id="KW-0234">DNA repair</keyword>
<evidence type="ECO:0000256" key="1">
    <source>
        <dbReference type="ARBA" id="ARBA00010060"/>
    </source>
</evidence>
<dbReference type="Gene3D" id="2.30.29.150">
    <property type="match status" value="1"/>
</dbReference>
<keyword evidence="8 9" id="KW-0539">Nucleus</keyword>
<accession>A0AAD5DI75</accession>
<evidence type="ECO:0000256" key="10">
    <source>
        <dbReference type="SAM" id="MobiDB-lite"/>
    </source>
</evidence>
<evidence type="ECO:0000256" key="8">
    <source>
        <dbReference type="ARBA" id="ARBA00023242"/>
    </source>
</evidence>
<dbReference type="PRINTS" id="PR00887">
    <property type="entry name" value="SSRCOGNITION"/>
</dbReference>
<evidence type="ECO:0000259" key="11">
    <source>
        <dbReference type="SMART" id="SM01287"/>
    </source>
</evidence>
<comment type="function">
    <text evidence="9">Component of the FACT complex, a general chromatin factor that acts to reorganize nucleosomes. The FACT complex is involved in multiple processes that require DNA as a template such as mRNA elongation, DNA replication and DNA repair. During transcription elongation the FACT complex acts as a histone chaperone that both destabilizes and restores nucleosomal structure. It facilitates the passage of RNA polymerase II and transcription by promoting the dissociation of one histone H2A-H2B dimer from the nucleosome, then subsequently promotes the reestablishment of the nucleosome following the passage of RNA polymerase II.</text>
</comment>
<dbReference type="SMART" id="SM01287">
    <property type="entry name" value="Rtt106"/>
    <property type="match status" value="1"/>
</dbReference>
<keyword evidence="4 9" id="KW-0227">DNA damage</keyword>
<comment type="caution">
    <text evidence="12">The sequence shown here is derived from an EMBL/GenBank/DDBJ whole genome shotgun (WGS) entry which is preliminary data.</text>
</comment>
<dbReference type="GO" id="GO:0003677">
    <property type="term" value="F:DNA binding"/>
    <property type="evidence" value="ECO:0007669"/>
    <property type="project" value="InterPro"/>
</dbReference>
<reference evidence="12" key="1">
    <citation type="submission" date="2020-11" db="EMBL/GenBank/DDBJ databases">
        <title>Chlorella ohadii genome sequencing and assembly.</title>
        <authorList>
            <person name="Murik O."/>
            <person name="Treves H."/>
            <person name="Kedem I."/>
            <person name="Shotland Y."/>
            <person name="Kaplan A."/>
        </authorList>
    </citation>
    <scope>NUCLEOTIDE SEQUENCE</scope>
    <source>
        <strain evidence="12">1</strain>
    </source>
</reference>
<dbReference type="GO" id="GO:0035101">
    <property type="term" value="C:FACT complex"/>
    <property type="evidence" value="ECO:0007669"/>
    <property type="project" value="TreeGrafter"/>
</dbReference>
<keyword evidence="2 9" id="KW-0158">Chromosome</keyword>
<dbReference type="GO" id="GO:0006281">
    <property type="term" value="P:DNA repair"/>
    <property type="evidence" value="ECO:0007669"/>
    <property type="project" value="UniProtKB-KW"/>
</dbReference>
<dbReference type="EMBL" id="JADXDR010000215">
    <property type="protein sequence ID" value="KAI7835920.1"/>
    <property type="molecule type" value="Genomic_DNA"/>
</dbReference>
<dbReference type="PANTHER" id="PTHR45849">
    <property type="entry name" value="FACT COMPLEX SUBUNIT SSRP1"/>
    <property type="match status" value="1"/>
</dbReference>
<dbReference type="Gene3D" id="2.30.29.30">
    <property type="entry name" value="Pleckstrin-homology domain (PH domain)/Phosphotyrosine-binding domain (PTB)"/>
    <property type="match status" value="1"/>
</dbReference>
<comment type="subcellular location">
    <subcellularLocation>
        <location evidence="9">Nucleus</location>
    </subcellularLocation>
    <subcellularLocation>
        <location evidence="9">Chromosome</location>
    </subcellularLocation>
</comment>
<keyword evidence="3 9" id="KW-0235">DNA replication</keyword>
<feature type="region of interest" description="Disordered" evidence="10">
    <location>
        <begin position="327"/>
        <end position="470"/>
    </location>
</feature>
<evidence type="ECO:0000256" key="3">
    <source>
        <dbReference type="ARBA" id="ARBA00022705"/>
    </source>
</evidence>
<dbReference type="AlphaFoldDB" id="A0AAD5DI75"/>
<dbReference type="GO" id="GO:0042393">
    <property type="term" value="F:histone binding"/>
    <property type="evidence" value="ECO:0007669"/>
    <property type="project" value="TreeGrafter"/>
</dbReference>
<dbReference type="GO" id="GO:0006260">
    <property type="term" value="P:DNA replication"/>
    <property type="evidence" value="ECO:0007669"/>
    <property type="project" value="UniProtKB-KW"/>
</dbReference>
<evidence type="ECO:0000256" key="6">
    <source>
        <dbReference type="ARBA" id="ARBA00023163"/>
    </source>
</evidence>
<feature type="compositionally biased region" description="Acidic residues" evidence="10">
    <location>
        <begin position="405"/>
        <end position="434"/>
    </location>
</feature>
<evidence type="ECO:0000256" key="4">
    <source>
        <dbReference type="ARBA" id="ARBA00022763"/>
    </source>
</evidence>
<dbReference type="PANTHER" id="PTHR45849:SF1">
    <property type="entry name" value="FACT COMPLEX SUBUNIT SSRP1"/>
    <property type="match status" value="1"/>
</dbReference>
<feature type="compositionally biased region" description="Acidic residues" evidence="10">
    <location>
        <begin position="330"/>
        <end position="343"/>
    </location>
</feature>
<organism evidence="12 13">
    <name type="scientific">Chlorella ohadii</name>
    <dbReference type="NCBI Taxonomy" id="2649997"/>
    <lineage>
        <taxon>Eukaryota</taxon>
        <taxon>Viridiplantae</taxon>
        <taxon>Chlorophyta</taxon>
        <taxon>core chlorophytes</taxon>
        <taxon>Trebouxiophyceae</taxon>
        <taxon>Chlorellales</taxon>
        <taxon>Chlorellaceae</taxon>
        <taxon>Chlorella clade</taxon>
        <taxon>Chlorella</taxon>
    </lineage>
</organism>
<keyword evidence="6 9" id="KW-0804">Transcription</keyword>
<sequence>MSENAGGGMQALRKEVAGCPTGARLAAALESASLANSDIPSLITAVIGEKLAASGSAGGTAKPAAAGGAVGGSAPAPVTAAGAAAAAGAERQALDSALCVADGLSFLHPRGKQQLALFSDRLLVRTAKSDITVPYGAIKHVAIIDSIPGDTKGKVLLYLHIDSDHTKVMNGKTQLAAVVIQTTADAQLDVAHPQGGGRLQGAAPVVLCQALGAVPNGVDPTCFVSPDAAYFQSANKAAGVRAHVKAKDGFLYPLPTALCFLDSPAVFLSHSAIRSVELMRAGGASSTFDMVLHLKSGKQQEFTFIARQEAPAIEDYLRKCRLPLGAAASSDEEDGAEGEEEGEEGSRGAAAEAEDEDSDDPEDEDFDPSSSSDEDEEEGEGGSQQQQQQRSGGSKRSRGPAAEAGAEEEEDEGEEEDEEEEAEESSSEEEDSSDNEGSVELVSEEGFTLDHLESALSEETSGRRAKRQRT</sequence>
<dbReference type="InterPro" id="IPR013719">
    <property type="entry name" value="RTT106/SPT16-like_middle_dom"/>
</dbReference>
<name>A0AAD5DI75_9CHLO</name>
<evidence type="ECO:0000256" key="7">
    <source>
        <dbReference type="ARBA" id="ARBA00023204"/>
    </source>
</evidence>
<dbReference type="Pfam" id="PF08512">
    <property type="entry name" value="Rttp106-like_middle"/>
    <property type="match status" value="1"/>
</dbReference>
<gene>
    <name evidence="12" type="ORF">COHA_010181</name>
</gene>
<proteinExistence type="inferred from homology"/>
<evidence type="ECO:0000256" key="9">
    <source>
        <dbReference type="RuleBase" id="RU364013"/>
    </source>
</evidence>
<feature type="compositionally biased region" description="Acidic residues" evidence="10">
    <location>
        <begin position="352"/>
        <end position="380"/>
    </location>
</feature>
<keyword evidence="13" id="KW-1185">Reference proteome</keyword>
<feature type="compositionally biased region" description="Low complexity" evidence="10">
    <location>
        <begin position="383"/>
        <end position="392"/>
    </location>
</feature>
<dbReference type="InterPro" id="IPR000969">
    <property type="entry name" value="SSRP1/POB3"/>
</dbReference>
<feature type="domain" description="Histone chaperone RTT106/FACT complex subunit SPT16-like middle" evidence="11">
    <location>
        <begin position="237"/>
        <end position="327"/>
    </location>
</feature>
<dbReference type="InterPro" id="IPR050454">
    <property type="entry name" value="RTT106/SSRP1_HistChap/FACT"/>
</dbReference>
<evidence type="ECO:0000313" key="13">
    <source>
        <dbReference type="Proteomes" id="UP001205105"/>
    </source>
</evidence>
<evidence type="ECO:0000313" key="12">
    <source>
        <dbReference type="EMBL" id="KAI7835920.1"/>
    </source>
</evidence>
<keyword evidence="5 9" id="KW-0805">Transcription regulation</keyword>
<dbReference type="SUPFAM" id="SSF50729">
    <property type="entry name" value="PH domain-like"/>
    <property type="match status" value="1"/>
</dbReference>
<evidence type="ECO:0000256" key="5">
    <source>
        <dbReference type="ARBA" id="ARBA00023015"/>
    </source>
</evidence>